<feature type="signal peptide" evidence="8">
    <location>
        <begin position="1"/>
        <end position="21"/>
    </location>
</feature>
<accession>A0A7W0DHD5</accession>
<feature type="compositionally biased region" description="Low complexity" evidence="6">
    <location>
        <begin position="352"/>
        <end position="364"/>
    </location>
</feature>
<name>A0A7W0DHD5_9ACTN</name>
<sequence>MAVAVAAATPVVLFSATPALAVGPSAAQTQNQPTYAELEKAAADAKKAYEEAVIAKEEGQKELEATLAALDSDEHPLKAATIAADKAAKEAADAVAAAEEAVADAKAKVETAESDAEKAAAQEALEAAEADLEKAVTAEKEAEAEAKEARTALDDARVEAFRKYSLVQDAPEKALEAKEAAEKALAAAKECVREDGLTSLAVGLPSKVVAGTTVDFTLRVTNGTERTLTVDPLVFFHADGEGSGEKSRLKVEWSNGSDWQALGGNEPEHIAHIDTMKPGGHSDVKMRMKVDSAAQAADAFALFASDAADAYNPCILGPMKRYDFELLPVGSDPGPVDDAEPGQPGKDDDTRPGAAKPGAGTGPSAQGGTSEQATASGDLATTGTSSATMPLALAATATVVLGAGAVLAVRRRRAADNN</sequence>
<keyword evidence="1" id="KW-0134">Cell wall</keyword>
<evidence type="ECO:0000256" key="4">
    <source>
        <dbReference type="ARBA" id="ARBA00023088"/>
    </source>
</evidence>
<keyword evidence="4" id="KW-0572">Peptidoglycan-anchor</keyword>
<keyword evidence="3 8" id="KW-0732">Signal</keyword>
<dbReference type="InterPro" id="IPR019931">
    <property type="entry name" value="LPXTG_anchor"/>
</dbReference>
<evidence type="ECO:0000256" key="6">
    <source>
        <dbReference type="SAM" id="MobiDB-lite"/>
    </source>
</evidence>
<keyword evidence="2" id="KW-0964">Secreted</keyword>
<reference evidence="10 11" key="1">
    <citation type="submission" date="2020-07" db="EMBL/GenBank/DDBJ databases">
        <title>Streptomyces isolated from Indian soil.</title>
        <authorList>
            <person name="Mandal S."/>
            <person name="Maiti P.K."/>
        </authorList>
    </citation>
    <scope>NUCLEOTIDE SEQUENCE [LARGE SCALE GENOMIC DNA]</scope>
    <source>
        <strain evidence="10 11">PSKA28</strain>
    </source>
</reference>
<organism evidence="10 11">
    <name type="scientific">Streptomyces himalayensis subsp. himalayensis</name>
    <dbReference type="NCBI Taxonomy" id="2756131"/>
    <lineage>
        <taxon>Bacteria</taxon>
        <taxon>Bacillati</taxon>
        <taxon>Actinomycetota</taxon>
        <taxon>Actinomycetes</taxon>
        <taxon>Kitasatosporales</taxon>
        <taxon>Streptomycetaceae</taxon>
        <taxon>Streptomyces</taxon>
        <taxon>Streptomyces himalayensis</taxon>
    </lineage>
</organism>
<dbReference type="PROSITE" id="PS50847">
    <property type="entry name" value="GRAM_POS_ANCHORING"/>
    <property type="match status" value="1"/>
</dbReference>
<evidence type="ECO:0000256" key="5">
    <source>
        <dbReference type="SAM" id="Coils"/>
    </source>
</evidence>
<dbReference type="Proteomes" id="UP000545761">
    <property type="component" value="Unassembled WGS sequence"/>
</dbReference>
<evidence type="ECO:0000256" key="8">
    <source>
        <dbReference type="SAM" id="SignalP"/>
    </source>
</evidence>
<feature type="chain" id="PRO_5030975110" description="Gram-positive cocci surface proteins LPxTG domain-containing protein" evidence="8">
    <location>
        <begin position="22"/>
        <end position="418"/>
    </location>
</feature>
<keyword evidence="5" id="KW-0175">Coiled coil</keyword>
<evidence type="ECO:0000256" key="2">
    <source>
        <dbReference type="ARBA" id="ARBA00022525"/>
    </source>
</evidence>
<evidence type="ECO:0000259" key="9">
    <source>
        <dbReference type="PROSITE" id="PS50847"/>
    </source>
</evidence>
<comment type="caution">
    <text evidence="10">The sequence shown here is derived from an EMBL/GenBank/DDBJ whole genome shotgun (WGS) entry which is preliminary data.</text>
</comment>
<feature type="transmembrane region" description="Helical" evidence="7">
    <location>
        <begin position="389"/>
        <end position="409"/>
    </location>
</feature>
<keyword evidence="7" id="KW-1133">Transmembrane helix</keyword>
<dbReference type="AlphaFoldDB" id="A0A7W0DHD5"/>
<feature type="region of interest" description="Disordered" evidence="6">
    <location>
        <begin position="328"/>
        <end position="384"/>
    </location>
</feature>
<evidence type="ECO:0000313" key="11">
    <source>
        <dbReference type="Proteomes" id="UP000545761"/>
    </source>
</evidence>
<proteinExistence type="predicted"/>
<evidence type="ECO:0000256" key="1">
    <source>
        <dbReference type="ARBA" id="ARBA00022512"/>
    </source>
</evidence>
<gene>
    <name evidence="10" type="ORF">H1D24_04585</name>
</gene>
<feature type="coiled-coil region" evidence="5">
    <location>
        <begin position="88"/>
        <end position="159"/>
    </location>
</feature>
<protein>
    <recommendedName>
        <fullName evidence="9">Gram-positive cocci surface proteins LPxTG domain-containing protein</fullName>
    </recommendedName>
</protein>
<dbReference type="EMBL" id="JACEHE010000002">
    <property type="protein sequence ID" value="MBA2945121.1"/>
    <property type="molecule type" value="Genomic_DNA"/>
</dbReference>
<evidence type="ECO:0000256" key="7">
    <source>
        <dbReference type="SAM" id="Phobius"/>
    </source>
</evidence>
<keyword evidence="7" id="KW-0472">Membrane</keyword>
<evidence type="ECO:0000256" key="3">
    <source>
        <dbReference type="ARBA" id="ARBA00022729"/>
    </source>
</evidence>
<evidence type="ECO:0000313" key="10">
    <source>
        <dbReference type="EMBL" id="MBA2945121.1"/>
    </source>
</evidence>
<feature type="compositionally biased region" description="Polar residues" evidence="6">
    <location>
        <begin position="366"/>
        <end position="384"/>
    </location>
</feature>
<feature type="domain" description="Gram-positive cocci surface proteins LPxTG" evidence="9">
    <location>
        <begin position="379"/>
        <end position="418"/>
    </location>
</feature>
<keyword evidence="7" id="KW-0812">Transmembrane</keyword>